<proteinExistence type="predicted"/>
<gene>
    <name evidence="1" type="ORF">L6452_02050</name>
</gene>
<accession>A0ACB9FIJ4</accession>
<name>A0ACB9FIJ4_ARCLA</name>
<organism evidence="1 2">
    <name type="scientific">Arctium lappa</name>
    <name type="common">Greater burdock</name>
    <name type="synonym">Lappa major</name>
    <dbReference type="NCBI Taxonomy" id="4217"/>
    <lineage>
        <taxon>Eukaryota</taxon>
        <taxon>Viridiplantae</taxon>
        <taxon>Streptophyta</taxon>
        <taxon>Embryophyta</taxon>
        <taxon>Tracheophyta</taxon>
        <taxon>Spermatophyta</taxon>
        <taxon>Magnoliopsida</taxon>
        <taxon>eudicotyledons</taxon>
        <taxon>Gunneridae</taxon>
        <taxon>Pentapetalae</taxon>
        <taxon>asterids</taxon>
        <taxon>campanulids</taxon>
        <taxon>Asterales</taxon>
        <taxon>Asteraceae</taxon>
        <taxon>Carduoideae</taxon>
        <taxon>Cardueae</taxon>
        <taxon>Arctiinae</taxon>
        <taxon>Arctium</taxon>
    </lineage>
</organism>
<reference evidence="1 2" key="2">
    <citation type="journal article" date="2022" name="Mol. Ecol. Resour.">
        <title>The genomes of chicory, endive, great burdock and yacon provide insights into Asteraceae paleo-polyploidization history and plant inulin production.</title>
        <authorList>
            <person name="Fan W."/>
            <person name="Wang S."/>
            <person name="Wang H."/>
            <person name="Wang A."/>
            <person name="Jiang F."/>
            <person name="Liu H."/>
            <person name="Zhao H."/>
            <person name="Xu D."/>
            <person name="Zhang Y."/>
        </authorList>
    </citation>
    <scope>NUCLEOTIDE SEQUENCE [LARGE SCALE GENOMIC DNA]</scope>
    <source>
        <strain evidence="2">cv. Niubang</strain>
    </source>
</reference>
<comment type="caution">
    <text evidence="1">The sequence shown here is derived from an EMBL/GenBank/DDBJ whole genome shotgun (WGS) entry which is preliminary data.</text>
</comment>
<dbReference type="Proteomes" id="UP001055879">
    <property type="component" value="Linkage Group LG01"/>
</dbReference>
<keyword evidence="2" id="KW-1185">Reference proteome</keyword>
<evidence type="ECO:0000313" key="1">
    <source>
        <dbReference type="EMBL" id="KAI3770902.1"/>
    </source>
</evidence>
<protein>
    <submittedName>
        <fullName evidence="1">Uncharacterized protein</fullName>
    </submittedName>
</protein>
<dbReference type="EMBL" id="CM042047">
    <property type="protein sequence ID" value="KAI3770902.1"/>
    <property type="molecule type" value="Genomic_DNA"/>
</dbReference>
<sequence>MTSLSTKLESSSQNSFFSDNGSTVKPLKFNSNNFSLWKSRMMLFLEGADSRYLTILSDGPLIPKVWDRFVKTPKDKEKKKDNLFQVSDDSSEEERTSATGRYVLKTTKEYNDEDRRIVGLDSKVRTIIAQSLPNEVYQSLVNLKTAKDMWSTLCVLYEDFWNTLSTCIKTSRDLESLPLTSLYGMFLNHEQTQLQRKTIYKEIRAPSMALISDGSKNSACIPRITYPSDDSDRESHENLNHSLEAYLSEADDEGENPSVNLLTEEMGMLANFSKFRKNSSNKFQRNRNFSSSRNSLSKSKEDCYACGKKGHFASECRSNPSWISKSNSYKRRHLRSNSTSRSHPRKSSPSSSFKELSDKADKYKAKYKREKERNFNSQRKGKGLMAETLDWVDEPTFDSEKEVSSKCLMAKLDEEPKDSCSRMDFTAECSSSSSQVHPFLSLSNEEKIEAFDSLTVLFHNEKDAKKRANAQVKSLSSQLHDSLSQLEQFNKLKAELDDLKTINYVLAKEKNKLLKKLQKEQETLNKWNTSSKNLEKIFQDQVVGETFGLGYWKENTVCLPSENISSPTHDIPLSSKLPSYSTDWNDSMSEDSNSVYSMDLHDSRKFGHFVSAKSSKPILTEDQDSNELVKPVNDLLMSLNLNNDSSSSSSSHSSKKAHFLSKGKSVVVNTPNKRKITPSLKGKSPMNTTDFIPRALKIKKFKGISNISSSTIYKGILGPTPHNPHVPYSHPIPSHLSKPPKSKPQGKVYEHHQTWYLDSGCSRHMTGNKSLLLNFVKEKGPTVTFGDNSRGSTKGYGTLSNGSITFTKVAYVEGLMHNLLSISQLCDLGFYVIFREIDCLITDKQFYTVLSGFRKDNVYVINMNEKSSEKESICFISEDSEKKNWLWHKRLSHLNFKTLNALSNKELVVGLPKISFSKEKLCAACEKGKLTKSSFKTKQCFSISTPLQMLHMDLCRPVITPSLGGKRYILVIIDEYTRYTWVFFLRYKSDTPEEIINFIKKSEVLNGQLVRSIRSDNGTEFRNATLDAFLCNKGISQNFAAVRSPQQNGVVERKNRTLCEAARSMLSESNLPTYFWAEAVNTACFTQNRSIVVKRHNKTSYEVFYGRKPNIGFLHVFGCLCFILNDREQLGKFDPKADEGIFVGYSLSSKAYRVYNLRRKCIDESIHVKFDDHKTSSLSCDDTELHEWIISCVGEESLNILSSGPPDVPFSVPSTSLHHDSTEPLPTAKPTAPTELTATTESIAPTETTLHTSPLHHIHPIPTDPSPSFFPNTVPAPLPPALKWTKDHPINQIIGDQLAGVQTRRGIGNICLYVNFLSVIEPKKIEEALADSCWVTAMQEELSQFERNKVWRLVPRPFGKTIIGTKWVFRNKMDEVGTVIRNKARLVAQGYRQEEGIDYDETFAPVARLEAIRIFLAHAAHKNFRSM</sequence>
<evidence type="ECO:0000313" key="2">
    <source>
        <dbReference type="Proteomes" id="UP001055879"/>
    </source>
</evidence>
<reference evidence="2" key="1">
    <citation type="journal article" date="2022" name="Mol. Ecol. Resour.">
        <title>The genomes of chicory, endive, great burdock and yacon provide insights into Asteraceae palaeo-polyploidization history and plant inulin production.</title>
        <authorList>
            <person name="Fan W."/>
            <person name="Wang S."/>
            <person name="Wang H."/>
            <person name="Wang A."/>
            <person name="Jiang F."/>
            <person name="Liu H."/>
            <person name="Zhao H."/>
            <person name="Xu D."/>
            <person name="Zhang Y."/>
        </authorList>
    </citation>
    <scope>NUCLEOTIDE SEQUENCE [LARGE SCALE GENOMIC DNA]</scope>
    <source>
        <strain evidence="2">cv. Niubang</strain>
    </source>
</reference>